<dbReference type="AlphaFoldDB" id="X1SIY7"/>
<gene>
    <name evidence="1" type="ORF">S12H4_32763</name>
</gene>
<accession>X1SIY7</accession>
<organism evidence="1">
    <name type="scientific">marine sediment metagenome</name>
    <dbReference type="NCBI Taxonomy" id="412755"/>
    <lineage>
        <taxon>unclassified sequences</taxon>
        <taxon>metagenomes</taxon>
        <taxon>ecological metagenomes</taxon>
    </lineage>
</organism>
<feature type="non-terminal residue" evidence="1">
    <location>
        <position position="1"/>
    </location>
</feature>
<evidence type="ECO:0000313" key="1">
    <source>
        <dbReference type="EMBL" id="GAI92962.1"/>
    </source>
</evidence>
<sequence>LQIDTLERHRLDDSCFAEIISLLLGFGFYELELSKVHVLVQNDDTMKMLVFNKSSFNYDDFHNTKSWVKEALSEALIYNDLGG</sequence>
<reference evidence="1" key="1">
    <citation type="journal article" date="2014" name="Front. Microbiol.">
        <title>High frequency of phylogenetically diverse reductive dehalogenase-homologous genes in deep subseafloor sedimentary metagenomes.</title>
        <authorList>
            <person name="Kawai M."/>
            <person name="Futagami T."/>
            <person name="Toyoda A."/>
            <person name="Takaki Y."/>
            <person name="Nishi S."/>
            <person name="Hori S."/>
            <person name="Arai W."/>
            <person name="Tsubouchi T."/>
            <person name="Morono Y."/>
            <person name="Uchiyama I."/>
            <person name="Ito T."/>
            <person name="Fujiyama A."/>
            <person name="Inagaki F."/>
            <person name="Takami H."/>
        </authorList>
    </citation>
    <scope>NUCLEOTIDE SEQUENCE</scope>
    <source>
        <strain evidence="1">Expedition CK06-06</strain>
    </source>
</reference>
<name>X1SIY7_9ZZZZ</name>
<comment type="caution">
    <text evidence="1">The sequence shown here is derived from an EMBL/GenBank/DDBJ whole genome shotgun (WGS) entry which is preliminary data.</text>
</comment>
<protein>
    <submittedName>
        <fullName evidence="1">Uncharacterized protein</fullName>
    </submittedName>
</protein>
<proteinExistence type="predicted"/>
<dbReference type="EMBL" id="BARW01019233">
    <property type="protein sequence ID" value="GAI92962.1"/>
    <property type="molecule type" value="Genomic_DNA"/>
</dbReference>